<dbReference type="Proteomes" id="UP001578633">
    <property type="component" value="Chromosome 8"/>
</dbReference>
<accession>A0ABR3UC51</accession>
<organism evidence="3 4">
    <name type="scientific">Alternaria dauci</name>
    <dbReference type="NCBI Taxonomy" id="48095"/>
    <lineage>
        <taxon>Eukaryota</taxon>
        <taxon>Fungi</taxon>
        <taxon>Dikarya</taxon>
        <taxon>Ascomycota</taxon>
        <taxon>Pezizomycotina</taxon>
        <taxon>Dothideomycetes</taxon>
        <taxon>Pleosporomycetidae</taxon>
        <taxon>Pleosporales</taxon>
        <taxon>Pleosporineae</taxon>
        <taxon>Pleosporaceae</taxon>
        <taxon>Alternaria</taxon>
        <taxon>Alternaria sect. Porri</taxon>
    </lineage>
</organism>
<protein>
    <recommendedName>
        <fullName evidence="1">RNA-dependent RNA polymerase</fullName>
        <ecNumber evidence="1">2.7.7.48</ecNumber>
    </recommendedName>
</protein>
<sequence>MSNLRAFRAAVLREVDPEATSWNYLIPDLPQAECTNAAGLVKCLSLVSSDKKQELVLRFEGAPSNRVTRKEPLDKLLLISLADFRLRWPAKSSDDMPRVATGRENGDYITRLLTTGVVLNGIHYHFFGHSNSQLKSRSCFMYAASKGDISAKIQAMGDFSKLKSVGKIAKRIGLLFSSADMALHLPSERCEDIQDVKRNDYTFTDGCGLVSLQLARQLAQRRNIIHRNKRYLPSVFQIRYRGYKGVLTLDPTLQGKIQAQFRESMRKFKDASDLSFAVVDYSKPYALGSLNDEVVVLLHTLGISTKMLLEKQQQHLSFLNNVSKGDPRAAFQYLSYSDRIDVAEKLLLEGIGSVHSILRGLVRQEYKKMLNKQDEQRCRILIRKSRLLFGVCDPTSKNGQLGMLREGECFLRITNDGNGLGQTIINTEVMVTRNPCLHPGDLQKFKAVDVPDFSHLVDCIVFSTQGSRPSADLMSGGDLDGDKFFVTWDPDVIPRTMAQPAQYPGGRELVTFGKVTGDTRAEYFARYTNASLGKVKNLYMKWARLGNAMSPECQQLNRLFSQCVDGNHIRIPENLREFEKLEDPPEPKPTVAPFILDVLHAACTQSILQADSLRPDGSDEVDVMELFLTRDKMAISEFELLRIVLRWCERFGRDVLQYSHLFDFSALSDEERIWLLNYLPPSATMPSLVRNGLLQSDLVTPEELYKFRLDQPQLHWKPVFRSSGDRMGRFLPTLSQALETFHKKLIVLSVDKRLTVAIFVPNKIERASEVQVDASVKFFAFPHSQGLQSPNYRMLPTKVNYRLFCDDHVFQLYERQRRNSWVFLMRPQADDALYRTEKNQGDKRRARDRTVQDGINYDCKASIALDKVSRGLQQHIGRVHKNGVLGAEIYVISNRDVNSMRVLDEWLNFVDTDEVLPLFEKPSTNYTITKLHAINWDDYSERIVAVVRDRDFDCLGKLESLAELRTILDLLNDHGEKKMLFDTFSHVLAFEASSSLSLDRAQVASNLLDFLPNAAHLIPAFFRSQTWKSHKQMLEENLIHLAFTLLRHLVLLSEETGSLIRRPIQMLLQELKRISLQEFAELVELISLTVRSSETALDLLLEVLEPESSRLLVQRPTAMRQFTSSLFGIALDHIDEACGSSKLHSQEYLVLSKDGYSDAYAMVKSILRVDSSLNGMLKAGDHVRLMASDAPQNAANAKLFSMDAVVSSAEPGKATFRCLHQPPSYLDKCEWGVTYCGSQLVKEVCEPSWRKKEWSPAGQGVDTAFEGCSRPT</sequence>
<comment type="caution">
    <text evidence="3">The sequence shown here is derived from an EMBL/GenBank/DDBJ whole genome shotgun (WGS) entry which is preliminary data.</text>
</comment>
<proteinExistence type="inferred from homology"/>
<dbReference type="InterPro" id="IPR007855">
    <property type="entry name" value="RDRP"/>
</dbReference>
<evidence type="ECO:0000313" key="3">
    <source>
        <dbReference type="EMBL" id="KAL1793219.1"/>
    </source>
</evidence>
<dbReference type="PANTHER" id="PTHR23079:SF55">
    <property type="entry name" value="RNA-DIRECTED RNA POLYMERASE"/>
    <property type="match status" value="1"/>
</dbReference>
<dbReference type="InterPro" id="IPR057596">
    <property type="entry name" value="RDRP_core"/>
</dbReference>
<evidence type="ECO:0000259" key="2">
    <source>
        <dbReference type="Pfam" id="PF05183"/>
    </source>
</evidence>
<keyword evidence="1" id="KW-0696">RNA-directed RNA polymerase</keyword>
<keyword evidence="1" id="KW-0808">Transferase</keyword>
<name>A0ABR3UC51_9PLEO</name>
<comment type="catalytic activity">
    <reaction evidence="1">
        <text>RNA(n) + a ribonucleoside 5'-triphosphate = RNA(n+1) + diphosphate</text>
        <dbReference type="Rhea" id="RHEA:21248"/>
        <dbReference type="Rhea" id="RHEA-COMP:14527"/>
        <dbReference type="Rhea" id="RHEA-COMP:17342"/>
        <dbReference type="ChEBI" id="CHEBI:33019"/>
        <dbReference type="ChEBI" id="CHEBI:61557"/>
        <dbReference type="ChEBI" id="CHEBI:140395"/>
        <dbReference type="EC" id="2.7.7.48"/>
    </reaction>
</comment>
<keyword evidence="4" id="KW-1185">Reference proteome</keyword>
<gene>
    <name evidence="3" type="ORF">ACET3X_008201</name>
</gene>
<dbReference type="RefSeq" id="XP_069303803.1">
    <property type="nucleotide sequence ID" value="XM_069454348.1"/>
</dbReference>
<dbReference type="Pfam" id="PF05183">
    <property type="entry name" value="RdRP"/>
    <property type="match status" value="1"/>
</dbReference>
<dbReference type="EC" id="2.7.7.48" evidence="1"/>
<dbReference type="PANTHER" id="PTHR23079">
    <property type="entry name" value="RNA-DEPENDENT RNA POLYMERASE"/>
    <property type="match status" value="1"/>
</dbReference>
<dbReference type="EMBL" id="JBHGVX010000008">
    <property type="protein sequence ID" value="KAL1793219.1"/>
    <property type="molecule type" value="Genomic_DNA"/>
</dbReference>
<evidence type="ECO:0000313" key="4">
    <source>
        <dbReference type="Proteomes" id="UP001578633"/>
    </source>
</evidence>
<reference evidence="3 4" key="1">
    <citation type="submission" date="2024-09" db="EMBL/GenBank/DDBJ databases">
        <title>T2T genomes of carrot and Alternaria dauci and their utility for understanding host-pathogen interaction during carrot leaf blight disease.</title>
        <authorList>
            <person name="Liu W."/>
            <person name="Xu S."/>
            <person name="Ou C."/>
            <person name="Liu X."/>
            <person name="Zhuang F."/>
            <person name="Deng X.W."/>
        </authorList>
    </citation>
    <scope>NUCLEOTIDE SEQUENCE [LARGE SCALE GENOMIC DNA]</scope>
    <source>
        <strain evidence="3 4">A2016</strain>
    </source>
</reference>
<dbReference type="GeneID" id="96088523"/>
<keyword evidence="1" id="KW-0694">RNA-binding</keyword>
<comment type="similarity">
    <text evidence="1">Belongs to the RdRP family.</text>
</comment>
<evidence type="ECO:0000256" key="1">
    <source>
        <dbReference type="RuleBase" id="RU363098"/>
    </source>
</evidence>
<feature type="domain" description="RDRP core" evidence="2">
    <location>
        <begin position="62"/>
        <end position="569"/>
    </location>
</feature>
<keyword evidence="1" id="KW-0548">Nucleotidyltransferase</keyword>